<dbReference type="PIRSF" id="PIRSF006493">
    <property type="entry name" value="Prok_Ku"/>
    <property type="match status" value="1"/>
</dbReference>
<dbReference type="STRING" id="28083.Lbir_2956"/>
<evidence type="ECO:0000256" key="2">
    <source>
        <dbReference type="HAMAP-Rule" id="MF_01875"/>
    </source>
</evidence>
<dbReference type="Proteomes" id="UP000054735">
    <property type="component" value="Unassembled WGS sequence"/>
</dbReference>
<dbReference type="InterPro" id="IPR009187">
    <property type="entry name" value="Prok_Ku"/>
</dbReference>
<dbReference type="CDD" id="cd00789">
    <property type="entry name" value="KU_like"/>
    <property type="match status" value="1"/>
</dbReference>
<reference evidence="6 8" key="2">
    <citation type="submission" date="2018-06" db="EMBL/GenBank/DDBJ databases">
        <authorList>
            <consortium name="Pathogen Informatics"/>
            <person name="Doyle S."/>
        </authorList>
    </citation>
    <scope>NUCLEOTIDE SEQUENCE [LARGE SCALE GENOMIC DNA]</scope>
    <source>
        <strain evidence="6 8">NCTC12437</strain>
    </source>
</reference>
<comment type="similarity">
    <text evidence="2">Belongs to the prokaryotic Ku family.</text>
</comment>
<evidence type="ECO:0000256" key="1">
    <source>
        <dbReference type="ARBA" id="ARBA00023125"/>
    </source>
</evidence>
<dbReference type="GO" id="GO:0003690">
    <property type="term" value="F:double-stranded DNA binding"/>
    <property type="evidence" value="ECO:0007669"/>
    <property type="project" value="UniProtKB-UniRule"/>
</dbReference>
<dbReference type="Proteomes" id="UP000255066">
    <property type="component" value="Unassembled WGS sequence"/>
</dbReference>
<dbReference type="PANTHER" id="PTHR41251:SF1">
    <property type="entry name" value="NON-HOMOLOGOUS END JOINING PROTEIN KU"/>
    <property type="match status" value="1"/>
</dbReference>
<dbReference type="EMBL" id="UGNW01000001">
    <property type="protein sequence ID" value="STX30931.1"/>
    <property type="molecule type" value="Genomic_DNA"/>
</dbReference>
<keyword evidence="7" id="KW-1185">Reference proteome</keyword>
<dbReference type="HAMAP" id="MF_01875">
    <property type="entry name" value="Prokaryotic_Ku"/>
    <property type="match status" value="1"/>
</dbReference>
<dbReference type="SUPFAM" id="SSF100939">
    <property type="entry name" value="SPOC domain-like"/>
    <property type="match status" value="1"/>
</dbReference>
<sequence length="277" mass="31919">MARAIWKGDISFGLVSIPVGIVSVEERKSLSFHLIDAKDHARIRYQRVNSNTGEVVDWNNVVKGYEYEKDQYLVVDEQAFEKAGPDVFKSIDIEEFIDAKEIDILYFDKAYYIVPESKNKKAYVLLREALKKTNKAGVARVIIRTKEYLSLIIPHDNALVLNLIHFKEEIRDEEDLGFPADSLKNYKITDREIKMAVSLIEDMTSKWEPEKYHDDYHEALQKWIDSKTEELSKSPRKAGARKQQKEDVVDFISLLKKSMGKKAKDKEGGSRKKASGK</sequence>
<dbReference type="NCBIfam" id="TIGR02772">
    <property type="entry name" value="Ku_bact"/>
    <property type="match status" value="1"/>
</dbReference>
<comment type="function">
    <text evidence="2">With LigD forms a non-homologous end joining (NHEJ) DNA repair enzyme, which repairs dsDNA breaks with reduced fidelity. Binds linear dsDNA with 5'- and 3'- overhangs but not closed circular dsDNA nor ssDNA. Recruits and stimulates the ligase activity of LigD.</text>
</comment>
<accession>A0A378I8H4</accession>
<dbReference type="SMART" id="SM00559">
    <property type="entry name" value="Ku78"/>
    <property type="match status" value="1"/>
</dbReference>
<dbReference type="GO" id="GO:0006310">
    <property type="term" value="P:DNA recombination"/>
    <property type="evidence" value="ECO:0007669"/>
    <property type="project" value="UniProtKB-KW"/>
</dbReference>
<evidence type="ECO:0000313" key="5">
    <source>
        <dbReference type="EMBL" id="KTC68354.1"/>
    </source>
</evidence>
<dbReference type="OrthoDB" id="9795084at2"/>
<evidence type="ECO:0000313" key="8">
    <source>
        <dbReference type="Proteomes" id="UP000255066"/>
    </source>
</evidence>
<dbReference type="RefSeq" id="WP_058524923.1">
    <property type="nucleotide sequence ID" value="NZ_CAAAHV010000010.1"/>
</dbReference>
<evidence type="ECO:0000313" key="6">
    <source>
        <dbReference type="EMBL" id="STX30931.1"/>
    </source>
</evidence>
<dbReference type="GO" id="GO:0006303">
    <property type="term" value="P:double-strand break repair via nonhomologous end joining"/>
    <property type="evidence" value="ECO:0007669"/>
    <property type="project" value="UniProtKB-UniRule"/>
</dbReference>
<dbReference type="Pfam" id="PF02735">
    <property type="entry name" value="Ku"/>
    <property type="match status" value="1"/>
</dbReference>
<reference evidence="5 7" key="1">
    <citation type="submission" date="2015-11" db="EMBL/GenBank/DDBJ databases">
        <title>Genomic analysis of 38 Legionella species identifies large and diverse effector repertoires.</title>
        <authorList>
            <person name="Burstein D."/>
            <person name="Amaro F."/>
            <person name="Zusman T."/>
            <person name="Lifshitz Z."/>
            <person name="Cohen O."/>
            <person name="Gilbert J.A."/>
            <person name="Pupko T."/>
            <person name="Shuman H.A."/>
            <person name="Segal G."/>
        </authorList>
    </citation>
    <scope>NUCLEOTIDE SEQUENCE [LARGE SCALE GENOMIC DNA]</scope>
    <source>
        <strain evidence="5 7">CDC#1407-AL-14</strain>
    </source>
</reference>
<dbReference type="InterPro" id="IPR006164">
    <property type="entry name" value="DNA_bd_Ku70/Ku80"/>
</dbReference>
<proteinExistence type="inferred from homology"/>
<dbReference type="EMBL" id="LNXT01000048">
    <property type="protein sequence ID" value="KTC68354.1"/>
    <property type="molecule type" value="Genomic_DNA"/>
</dbReference>
<feature type="domain" description="Ku" evidence="4">
    <location>
        <begin position="53"/>
        <end position="181"/>
    </location>
</feature>
<feature type="region of interest" description="Disordered" evidence="3">
    <location>
        <begin position="258"/>
        <end position="277"/>
    </location>
</feature>
<dbReference type="PANTHER" id="PTHR41251">
    <property type="entry name" value="NON-HOMOLOGOUS END JOINING PROTEIN KU"/>
    <property type="match status" value="1"/>
</dbReference>
<dbReference type="AlphaFoldDB" id="A0A378I8H4"/>
<dbReference type="Gene3D" id="2.40.290.10">
    <property type="match status" value="1"/>
</dbReference>
<protein>
    <recommendedName>
        <fullName evidence="2">Non-homologous end joining protein Ku</fullName>
    </recommendedName>
</protein>
<evidence type="ECO:0000313" key="7">
    <source>
        <dbReference type="Proteomes" id="UP000054735"/>
    </source>
</evidence>
<gene>
    <name evidence="2" type="primary">ku</name>
    <name evidence="5" type="synonym">ykoV</name>
    <name evidence="5" type="ORF">Lbir_2956</name>
    <name evidence="6" type="ORF">NCTC12437_00698</name>
</gene>
<name>A0A378I8H4_9GAMM</name>
<evidence type="ECO:0000259" key="4">
    <source>
        <dbReference type="SMART" id="SM00559"/>
    </source>
</evidence>
<evidence type="ECO:0000256" key="3">
    <source>
        <dbReference type="SAM" id="MobiDB-lite"/>
    </source>
</evidence>
<keyword evidence="2" id="KW-0227">DNA damage</keyword>
<organism evidence="6 8">
    <name type="scientific">Legionella birminghamensis</name>
    <dbReference type="NCBI Taxonomy" id="28083"/>
    <lineage>
        <taxon>Bacteria</taxon>
        <taxon>Pseudomonadati</taxon>
        <taxon>Pseudomonadota</taxon>
        <taxon>Gammaproteobacteria</taxon>
        <taxon>Legionellales</taxon>
        <taxon>Legionellaceae</taxon>
        <taxon>Legionella</taxon>
    </lineage>
</organism>
<keyword evidence="1 2" id="KW-0238">DNA-binding</keyword>
<dbReference type="InterPro" id="IPR016194">
    <property type="entry name" value="SPOC-like_C_dom_sf"/>
</dbReference>
<comment type="subunit">
    <text evidence="2">Homodimer. Interacts with LigD.</text>
</comment>
<keyword evidence="2" id="KW-0234">DNA repair</keyword>
<keyword evidence="2" id="KW-0233">DNA recombination</keyword>